<name>B0Y1V4_ASPFC</name>
<gene>
    <name evidence="2" type="ORF">AFUB_060970</name>
</gene>
<evidence type="ECO:0000256" key="1">
    <source>
        <dbReference type="SAM" id="MobiDB-lite"/>
    </source>
</evidence>
<sequence>MQRMEIASNPHNGSVLMDVVIREWSGLYTTVVADKTGGARSVGIDTTVVFARGYLQERRGQDLVRSDEPSATAVQISYGH</sequence>
<evidence type="ECO:0000313" key="2">
    <source>
        <dbReference type="EMBL" id="EDP52063.1"/>
    </source>
</evidence>
<dbReference type="EMBL" id="DS499597">
    <property type="protein sequence ID" value="EDP52063.1"/>
    <property type="molecule type" value="Genomic_DNA"/>
</dbReference>
<feature type="region of interest" description="Disordered" evidence="1">
    <location>
        <begin position="61"/>
        <end position="80"/>
    </location>
</feature>
<keyword evidence="3" id="KW-1185">Reference proteome</keyword>
<reference evidence="2 3" key="1">
    <citation type="journal article" date="2008" name="PLoS Genet.">
        <title>Genomic islands in the pathogenic filamentous fungus Aspergillus fumigatus.</title>
        <authorList>
            <person name="Fedorova N.D."/>
            <person name="Khaldi N."/>
            <person name="Joardar V.S."/>
            <person name="Maiti R."/>
            <person name="Amedeo P."/>
            <person name="Anderson M.J."/>
            <person name="Crabtree J."/>
            <person name="Silva J.C."/>
            <person name="Badger J.H."/>
            <person name="Albarraq A."/>
            <person name="Angiuoli S."/>
            <person name="Bussey H."/>
            <person name="Bowyer P."/>
            <person name="Cotty P.J."/>
            <person name="Dyer P.S."/>
            <person name="Egan A."/>
            <person name="Galens K."/>
            <person name="Fraser-Liggett C.M."/>
            <person name="Haas B.J."/>
            <person name="Inman J.M."/>
            <person name="Kent R."/>
            <person name="Lemieux S."/>
            <person name="Malavazi I."/>
            <person name="Orvis J."/>
            <person name="Roemer T."/>
            <person name="Ronning C.M."/>
            <person name="Sundaram J.P."/>
            <person name="Sutton G."/>
            <person name="Turner G."/>
            <person name="Venter J.C."/>
            <person name="White O.R."/>
            <person name="Whitty B.R."/>
            <person name="Youngman P."/>
            <person name="Wolfe K.H."/>
            <person name="Goldman G.H."/>
            <person name="Wortman J.R."/>
            <person name="Jiang B."/>
            <person name="Denning D.W."/>
            <person name="Nierman W.C."/>
        </authorList>
    </citation>
    <scope>NUCLEOTIDE SEQUENCE [LARGE SCALE GENOMIC DNA]</scope>
    <source>
        <strain evidence="3">CBS 144.89 / FGSC A1163 / CEA10</strain>
    </source>
</reference>
<organism evidence="2 3">
    <name type="scientific">Aspergillus fumigatus (strain CBS 144.89 / FGSC A1163 / CEA10)</name>
    <name type="common">Neosartorya fumigata</name>
    <dbReference type="NCBI Taxonomy" id="451804"/>
    <lineage>
        <taxon>Eukaryota</taxon>
        <taxon>Fungi</taxon>
        <taxon>Dikarya</taxon>
        <taxon>Ascomycota</taxon>
        <taxon>Pezizomycotina</taxon>
        <taxon>Eurotiomycetes</taxon>
        <taxon>Eurotiomycetidae</taxon>
        <taxon>Eurotiales</taxon>
        <taxon>Aspergillaceae</taxon>
        <taxon>Aspergillus</taxon>
        <taxon>Aspergillus subgen. Fumigati</taxon>
    </lineage>
</organism>
<evidence type="ECO:0000313" key="3">
    <source>
        <dbReference type="Proteomes" id="UP000001699"/>
    </source>
</evidence>
<dbReference type="HOGENOM" id="CLU_2589267_0_0_1"/>
<dbReference type="AlphaFoldDB" id="B0Y1V4"/>
<dbReference type="Proteomes" id="UP000001699">
    <property type="component" value="Unassembled WGS sequence"/>
</dbReference>
<accession>B0Y1V4</accession>
<dbReference type="VEuPathDB" id="FungiDB:AFUB_060970"/>
<proteinExistence type="predicted"/>
<protein>
    <submittedName>
        <fullName evidence="2">Uncharacterized protein</fullName>
    </submittedName>
</protein>